<evidence type="ECO:0000313" key="6">
    <source>
        <dbReference type="Proteomes" id="UP001140949"/>
    </source>
</evidence>
<dbReference type="InterPro" id="IPR046960">
    <property type="entry name" value="PPR_At4g14850-like_plant"/>
</dbReference>
<dbReference type="GO" id="GO:0009451">
    <property type="term" value="P:RNA modification"/>
    <property type="evidence" value="ECO:0007669"/>
    <property type="project" value="InterPro"/>
</dbReference>
<dbReference type="PANTHER" id="PTHR47926:SF456">
    <property type="entry name" value="PENTATRICOPEPTIDE REPEAT-CONTAINING PROTEIN ELI1, CHLOROPLASTIC"/>
    <property type="match status" value="1"/>
</dbReference>
<dbReference type="InterPro" id="IPR011990">
    <property type="entry name" value="TPR-like_helical_dom_sf"/>
</dbReference>
<dbReference type="Pfam" id="PF20431">
    <property type="entry name" value="E_motif"/>
    <property type="match status" value="1"/>
</dbReference>
<dbReference type="Pfam" id="PF13041">
    <property type="entry name" value="PPR_2"/>
    <property type="match status" value="2"/>
</dbReference>
<sequence length="737" mass="80369">MPIPQWQNPSLSVLHHPPPNLSLHQLKQIHAHLFRRSLHDDPVLVTKLLSSAASSGFVVPFAARLFLSVPSPDLVLLNSMLRAYVRSPLPPDLALSFYVAHLLTPGFVPDTFTYPCVLKACAALPHAPLGRQLHAAIAKDPAGAAADVFVLNSLVDMYFKCSDPASAARAFGAIRDPNSTSWNVMMSGLSASGDLRSARALFEGMTDAGRDVVSWNTLVSAYARAGEMDAAKELFDRMPTRNLVSWNALIAGYSQNGRYAEALEAFRALLASGGVEPDDATLVSVVSACNGVPSLSSDTVDQVVGLAKSSRSVSVSTALLCLYAKAGRIEEAREVFDRVPHKDLVAWNAMIAGYSQNQRPGDAIASFQSMQKLGVEPDAVTMVSVVDACSQLGALGMGEWAHAYAKKNRIEMDVFLMTALVDMYAKCGDLDRSRLLFSEVPDKDLACFNAMIKGLAIHGKGNEALELFSSMEGAGMVFNDLTFLALLGACSHAGLVAEGLELFESMPSSYGITPRIEHYGCVVDLLGRAGRLDKAYGFVKDMPIEPDAVVWGALLGGCRLHRNIELAEVAAQRLVELDPRHDSNYVLLSNVYASLGRWEEVEKVRGVMKGNQVSKELGWSAVEMDGTVHEFTAKDRRHPRTEEIYKAWDAMVERLEAVGYEPEEALSRHSEKLALSFALIGSPARTAIRIVKNLRICSDCHRAMELVSEVEQREIIVRDRSRFHRFHGGSCSCGGYW</sequence>
<evidence type="ECO:0000256" key="2">
    <source>
        <dbReference type="ARBA" id="ARBA00022737"/>
    </source>
</evidence>
<organism evidence="5 6">
    <name type="scientific">Iris pallida</name>
    <name type="common">Sweet iris</name>
    <dbReference type="NCBI Taxonomy" id="29817"/>
    <lineage>
        <taxon>Eukaryota</taxon>
        <taxon>Viridiplantae</taxon>
        <taxon>Streptophyta</taxon>
        <taxon>Embryophyta</taxon>
        <taxon>Tracheophyta</taxon>
        <taxon>Spermatophyta</taxon>
        <taxon>Magnoliopsida</taxon>
        <taxon>Liliopsida</taxon>
        <taxon>Asparagales</taxon>
        <taxon>Iridaceae</taxon>
        <taxon>Iridoideae</taxon>
        <taxon>Irideae</taxon>
        <taxon>Iris</taxon>
    </lineage>
</organism>
<dbReference type="PROSITE" id="PS51375">
    <property type="entry name" value="PPR"/>
    <property type="match status" value="4"/>
</dbReference>
<dbReference type="FunFam" id="1.25.40.10:FF:000690">
    <property type="entry name" value="Pentatricopeptide repeat-containing protein"/>
    <property type="match status" value="1"/>
</dbReference>
<dbReference type="InterPro" id="IPR002885">
    <property type="entry name" value="PPR_rpt"/>
</dbReference>
<keyword evidence="2" id="KW-0677">Repeat</keyword>
<dbReference type="Proteomes" id="UP001140949">
    <property type="component" value="Unassembled WGS sequence"/>
</dbReference>
<feature type="repeat" description="PPR" evidence="3">
    <location>
        <begin position="178"/>
        <end position="208"/>
    </location>
</feature>
<accession>A0AAX6GG71</accession>
<evidence type="ECO:0000313" key="5">
    <source>
        <dbReference type="EMBL" id="KAJ6827572.1"/>
    </source>
</evidence>
<name>A0AAX6GG71_IRIPA</name>
<dbReference type="NCBIfam" id="TIGR00756">
    <property type="entry name" value="PPR"/>
    <property type="match status" value="6"/>
</dbReference>
<dbReference type="GO" id="GO:0003729">
    <property type="term" value="F:mRNA binding"/>
    <property type="evidence" value="ECO:0007669"/>
    <property type="project" value="UniProtKB-ARBA"/>
</dbReference>
<dbReference type="Pfam" id="PF01535">
    <property type="entry name" value="PPR"/>
    <property type="match status" value="6"/>
</dbReference>
<dbReference type="PANTHER" id="PTHR47926">
    <property type="entry name" value="PENTATRICOPEPTIDE REPEAT-CONTAINING PROTEIN"/>
    <property type="match status" value="1"/>
</dbReference>
<feature type="repeat" description="PPR" evidence="3">
    <location>
        <begin position="343"/>
        <end position="377"/>
    </location>
</feature>
<dbReference type="AlphaFoldDB" id="A0AAX6GG71"/>
<reference evidence="5" key="2">
    <citation type="submission" date="2023-04" db="EMBL/GenBank/DDBJ databases">
        <authorList>
            <person name="Bruccoleri R.E."/>
            <person name="Oakeley E.J."/>
            <person name="Faust A.-M."/>
            <person name="Dessus-Babus S."/>
            <person name="Altorfer M."/>
            <person name="Burckhardt D."/>
            <person name="Oertli M."/>
            <person name="Naumann U."/>
            <person name="Petersen F."/>
            <person name="Wong J."/>
        </authorList>
    </citation>
    <scope>NUCLEOTIDE SEQUENCE</scope>
    <source>
        <strain evidence="5">GSM-AAB239-AS_SAM_17_03QT</strain>
        <tissue evidence="5">Leaf</tissue>
    </source>
</reference>
<gene>
    <name evidence="5" type="ORF">M6B38_126520</name>
</gene>
<keyword evidence="6" id="KW-1185">Reference proteome</keyword>
<dbReference type="SUPFAM" id="SSF48452">
    <property type="entry name" value="TPR-like"/>
    <property type="match status" value="2"/>
</dbReference>
<comment type="caution">
    <text evidence="5">The sequence shown here is derived from an EMBL/GenBank/DDBJ whole genome shotgun (WGS) entry which is preliminary data.</text>
</comment>
<evidence type="ECO:0000256" key="1">
    <source>
        <dbReference type="ARBA" id="ARBA00006643"/>
    </source>
</evidence>
<dbReference type="EMBL" id="JANAVB010020015">
    <property type="protein sequence ID" value="KAJ6827572.1"/>
    <property type="molecule type" value="Genomic_DNA"/>
</dbReference>
<dbReference type="GO" id="GO:0008270">
    <property type="term" value="F:zinc ion binding"/>
    <property type="evidence" value="ECO:0007669"/>
    <property type="project" value="InterPro"/>
</dbReference>
<feature type="domain" description="DYW" evidence="4">
    <location>
        <begin position="661"/>
        <end position="737"/>
    </location>
</feature>
<evidence type="ECO:0000256" key="3">
    <source>
        <dbReference type="PROSITE-ProRule" id="PRU00708"/>
    </source>
</evidence>
<dbReference type="InterPro" id="IPR046848">
    <property type="entry name" value="E_motif"/>
</dbReference>
<feature type="repeat" description="PPR" evidence="3">
    <location>
        <begin position="211"/>
        <end position="245"/>
    </location>
</feature>
<dbReference type="InterPro" id="IPR032867">
    <property type="entry name" value="DYW_dom"/>
</dbReference>
<dbReference type="Pfam" id="PF14432">
    <property type="entry name" value="DYW_deaminase"/>
    <property type="match status" value="1"/>
</dbReference>
<reference evidence="5" key="1">
    <citation type="journal article" date="2023" name="GigaByte">
        <title>Genome assembly of the bearded iris, Iris pallida Lam.</title>
        <authorList>
            <person name="Bruccoleri R.E."/>
            <person name="Oakeley E.J."/>
            <person name="Faust A.M.E."/>
            <person name="Altorfer M."/>
            <person name="Dessus-Babus S."/>
            <person name="Burckhardt D."/>
            <person name="Oertli M."/>
            <person name="Naumann U."/>
            <person name="Petersen F."/>
            <person name="Wong J."/>
        </authorList>
    </citation>
    <scope>NUCLEOTIDE SEQUENCE</scope>
    <source>
        <strain evidence="5">GSM-AAB239-AS_SAM_17_03QT</strain>
    </source>
</reference>
<evidence type="ECO:0000259" key="4">
    <source>
        <dbReference type="Pfam" id="PF14432"/>
    </source>
</evidence>
<protein>
    <submittedName>
        <fullName evidence="5">Pentatricopeptide repeat-containing protein-like, chloroplastic</fullName>
    </submittedName>
</protein>
<dbReference type="Gene3D" id="1.25.40.10">
    <property type="entry name" value="Tetratricopeptide repeat domain"/>
    <property type="match status" value="6"/>
</dbReference>
<feature type="repeat" description="PPR" evidence="3">
    <location>
        <begin position="444"/>
        <end position="478"/>
    </location>
</feature>
<dbReference type="FunFam" id="1.25.40.10:FF:000333">
    <property type="entry name" value="Pentatricopeptide repeat-containing protein"/>
    <property type="match status" value="1"/>
</dbReference>
<comment type="similarity">
    <text evidence="1">Belongs to the PPR family. PCMP-H subfamily.</text>
</comment>
<proteinExistence type="inferred from homology"/>